<feature type="transmembrane region" description="Helical" evidence="10">
    <location>
        <begin position="143"/>
        <end position="161"/>
    </location>
</feature>
<evidence type="ECO:0000256" key="10">
    <source>
        <dbReference type="RuleBase" id="RU361115"/>
    </source>
</evidence>
<evidence type="ECO:0000313" key="12">
    <source>
        <dbReference type="EMBL" id="KAK1124134.1"/>
    </source>
</evidence>
<dbReference type="AlphaFoldDB" id="A0AA40KKX1"/>
<dbReference type="PANTHER" id="PTHR11157:SF17">
    <property type="entry name" value="ELONGATION OF VERY LONG CHAIN FATTY ACIDS PROTEIN 6"/>
    <property type="match status" value="1"/>
</dbReference>
<organism evidence="12 13">
    <name type="scientific">Melipona bicolor</name>
    <dbReference type="NCBI Taxonomy" id="60889"/>
    <lineage>
        <taxon>Eukaryota</taxon>
        <taxon>Metazoa</taxon>
        <taxon>Ecdysozoa</taxon>
        <taxon>Arthropoda</taxon>
        <taxon>Hexapoda</taxon>
        <taxon>Insecta</taxon>
        <taxon>Pterygota</taxon>
        <taxon>Neoptera</taxon>
        <taxon>Endopterygota</taxon>
        <taxon>Hymenoptera</taxon>
        <taxon>Apocrita</taxon>
        <taxon>Aculeata</taxon>
        <taxon>Apoidea</taxon>
        <taxon>Anthophila</taxon>
        <taxon>Apidae</taxon>
        <taxon>Melipona</taxon>
    </lineage>
</organism>
<dbReference type="PROSITE" id="PS50800">
    <property type="entry name" value="SAP"/>
    <property type="match status" value="1"/>
</dbReference>
<evidence type="ECO:0000256" key="4">
    <source>
        <dbReference type="ARBA" id="ARBA00022692"/>
    </source>
</evidence>
<dbReference type="GO" id="GO:0005789">
    <property type="term" value="C:endoplasmic reticulum membrane"/>
    <property type="evidence" value="ECO:0007669"/>
    <property type="project" value="TreeGrafter"/>
</dbReference>
<dbReference type="Pfam" id="PF01151">
    <property type="entry name" value="ELO"/>
    <property type="match status" value="1"/>
</dbReference>
<dbReference type="Gene3D" id="1.10.720.30">
    <property type="entry name" value="SAP domain"/>
    <property type="match status" value="1"/>
</dbReference>
<dbReference type="GO" id="GO:0019367">
    <property type="term" value="P:fatty acid elongation, saturated fatty acid"/>
    <property type="evidence" value="ECO:0007669"/>
    <property type="project" value="TreeGrafter"/>
</dbReference>
<dbReference type="GO" id="GO:0009922">
    <property type="term" value="F:fatty acid elongase activity"/>
    <property type="evidence" value="ECO:0007669"/>
    <property type="project" value="UniProtKB-EC"/>
</dbReference>
<keyword evidence="8 10" id="KW-0472">Membrane</keyword>
<keyword evidence="3 10" id="KW-0808">Transferase</keyword>
<comment type="subcellular location">
    <subcellularLocation>
        <location evidence="1">Membrane</location>
        <topology evidence="1">Multi-pass membrane protein</topology>
    </subcellularLocation>
</comment>
<dbReference type="Pfam" id="PF02037">
    <property type="entry name" value="SAP"/>
    <property type="match status" value="1"/>
</dbReference>
<gene>
    <name evidence="12" type="ORF">K0M31_007158</name>
</gene>
<dbReference type="EMBL" id="JAHYIQ010000019">
    <property type="protein sequence ID" value="KAK1124134.1"/>
    <property type="molecule type" value="Genomic_DNA"/>
</dbReference>
<evidence type="ECO:0000259" key="11">
    <source>
        <dbReference type="PROSITE" id="PS50800"/>
    </source>
</evidence>
<dbReference type="Proteomes" id="UP001177670">
    <property type="component" value="Unassembled WGS sequence"/>
</dbReference>
<evidence type="ECO:0000313" key="13">
    <source>
        <dbReference type="Proteomes" id="UP001177670"/>
    </source>
</evidence>
<dbReference type="SUPFAM" id="SSF68906">
    <property type="entry name" value="SAP domain"/>
    <property type="match status" value="1"/>
</dbReference>
<sequence length="469" mass="53845">MISKSLYPNYSHVFNVEKTYFYPDNQAWLTNNFPYCFYCCGIYVILIFGGKCYMSNRPKFNLRGPLALWSGLLATFSIIGFSRTVPELFHVLEQYGFYHSVCTPSNILQDRVSGFWTWMFVLSKIPEFIDTIFIVLRKQPLIFLHWYHHLSVSLFVWYMYAETVATSRWYTVMNYFVHSMMYSYYSLKAMQYKLPKSVAVTITMLQIVQMIMGCTCGIGNCTKELGTFSSTQQLSSACHLFSRKLDFGLGNVYFSLPGLALENIKGMVVFACICMNDECFVRMRNQQSCESQERKGKELQALNETINMQSTSECTADLTIAELKEKLRSMGLKTAGNRNELVCRLLNADPLGTCVREESETQEILQETSKATSEKNIPERSKDDTLMKRMDEFEKLIQVITVGIATIRQEFGNIQSAQSATGETEMLTRNKRADEKQVSPTQKTWNVSAIADYLAEFTGEFDGYDRRNS</sequence>
<feature type="transmembrane region" description="Helical" evidence="10">
    <location>
        <begin position="66"/>
        <end position="85"/>
    </location>
</feature>
<dbReference type="InterPro" id="IPR036361">
    <property type="entry name" value="SAP_dom_sf"/>
</dbReference>
<feature type="domain" description="SAP" evidence="11">
    <location>
        <begin position="315"/>
        <end position="349"/>
    </location>
</feature>
<dbReference type="InterPro" id="IPR003034">
    <property type="entry name" value="SAP_dom"/>
</dbReference>
<evidence type="ECO:0000256" key="7">
    <source>
        <dbReference type="ARBA" id="ARBA00023098"/>
    </source>
</evidence>
<evidence type="ECO:0000256" key="3">
    <source>
        <dbReference type="ARBA" id="ARBA00022679"/>
    </source>
</evidence>
<protein>
    <recommendedName>
        <fullName evidence="10">Elongation of very long chain fatty acids protein</fullName>
        <ecNumber evidence="10">2.3.1.199</ecNumber>
    </recommendedName>
    <alternativeName>
        <fullName evidence="10">Very-long-chain 3-oxoacyl-CoA synthase</fullName>
    </alternativeName>
</protein>
<dbReference type="EC" id="2.3.1.199" evidence="10"/>
<keyword evidence="5 10" id="KW-0276">Fatty acid metabolism</keyword>
<comment type="catalytic activity">
    <reaction evidence="10">
        <text>a very-long-chain acyl-CoA + malonyl-CoA + H(+) = a very-long-chain 3-oxoacyl-CoA + CO2 + CoA</text>
        <dbReference type="Rhea" id="RHEA:32727"/>
        <dbReference type="ChEBI" id="CHEBI:15378"/>
        <dbReference type="ChEBI" id="CHEBI:16526"/>
        <dbReference type="ChEBI" id="CHEBI:57287"/>
        <dbReference type="ChEBI" id="CHEBI:57384"/>
        <dbReference type="ChEBI" id="CHEBI:90725"/>
        <dbReference type="ChEBI" id="CHEBI:90736"/>
        <dbReference type="EC" id="2.3.1.199"/>
    </reaction>
</comment>
<accession>A0AA40KKX1</accession>
<keyword evidence="2 10" id="KW-0444">Lipid biosynthesis</keyword>
<name>A0AA40KKX1_9HYME</name>
<dbReference type="InterPro" id="IPR002076">
    <property type="entry name" value="ELO_fam"/>
</dbReference>
<evidence type="ECO:0000256" key="9">
    <source>
        <dbReference type="ARBA" id="ARBA00023160"/>
    </source>
</evidence>
<comment type="caution">
    <text evidence="10">Lacks conserved residue(s) required for the propagation of feature annotation.</text>
</comment>
<evidence type="ECO:0000256" key="5">
    <source>
        <dbReference type="ARBA" id="ARBA00022832"/>
    </source>
</evidence>
<dbReference type="PROSITE" id="PS01188">
    <property type="entry name" value="ELO"/>
    <property type="match status" value="1"/>
</dbReference>
<dbReference type="GO" id="GO:0034626">
    <property type="term" value="P:fatty acid elongation, polyunsaturated fatty acid"/>
    <property type="evidence" value="ECO:0007669"/>
    <property type="project" value="TreeGrafter"/>
</dbReference>
<dbReference type="GO" id="GO:0034625">
    <property type="term" value="P:fatty acid elongation, monounsaturated fatty acid"/>
    <property type="evidence" value="ECO:0007669"/>
    <property type="project" value="TreeGrafter"/>
</dbReference>
<dbReference type="SMART" id="SM00513">
    <property type="entry name" value="SAP"/>
    <property type="match status" value="1"/>
</dbReference>
<evidence type="ECO:0000256" key="6">
    <source>
        <dbReference type="ARBA" id="ARBA00022989"/>
    </source>
</evidence>
<comment type="similarity">
    <text evidence="10">Belongs to the ELO family.</text>
</comment>
<comment type="caution">
    <text evidence="12">The sequence shown here is derived from an EMBL/GenBank/DDBJ whole genome shotgun (WGS) entry which is preliminary data.</text>
</comment>
<feature type="transmembrane region" description="Helical" evidence="10">
    <location>
        <begin position="115"/>
        <end position="136"/>
    </location>
</feature>
<dbReference type="PANTHER" id="PTHR11157">
    <property type="entry name" value="FATTY ACID ACYL TRANSFERASE-RELATED"/>
    <property type="match status" value="1"/>
</dbReference>
<evidence type="ECO:0000256" key="2">
    <source>
        <dbReference type="ARBA" id="ARBA00022516"/>
    </source>
</evidence>
<reference evidence="12" key="1">
    <citation type="submission" date="2021-10" db="EMBL/GenBank/DDBJ databases">
        <title>Melipona bicolor Genome sequencing and assembly.</title>
        <authorList>
            <person name="Araujo N.S."/>
            <person name="Arias M.C."/>
        </authorList>
    </citation>
    <scope>NUCLEOTIDE SEQUENCE</scope>
    <source>
        <strain evidence="12">USP_2M_L1-L4_2017</strain>
        <tissue evidence="12">Whole body</tissue>
    </source>
</reference>
<dbReference type="GO" id="GO:0030148">
    <property type="term" value="P:sphingolipid biosynthetic process"/>
    <property type="evidence" value="ECO:0007669"/>
    <property type="project" value="TreeGrafter"/>
</dbReference>
<evidence type="ECO:0000256" key="1">
    <source>
        <dbReference type="ARBA" id="ARBA00004141"/>
    </source>
</evidence>
<dbReference type="GO" id="GO:0042761">
    <property type="term" value="P:very long-chain fatty acid biosynthetic process"/>
    <property type="evidence" value="ECO:0007669"/>
    <property type="project" value="TreeGrafter"/>
</dbReference>
<keyword evidence="6 10" id="KW-1133">Transmembrane helix</keyword>
<dbReference type="InterPro" id="IPR030457">
    <property type="entry name" value="ELO_CS"/>
</dbReference>
<keyword evidence="4 10" id="KW-0812">Transmembrane</keyword>
<feature type="transmembrane region" description="Helical" evidence="10">
    <location>
        <begin position="32"/>
        <end position="54"/>
    </location>
</feature>
<evidence type="ECO:0000256" key="8">
    <source>
        <dbReference type="ARBA" id="ARBA00023136"/>
    </source>
</evidence>
<keyword evidence="9 10" id="KW-0275">Fatty acid biosynthesis</keyword>
<keyword evidence="7 10" id="KW-0443">Lipid metabolism</keyword>
<proteinExistence type="inferred from homology"/>
<keyword evidence="13" id="KW-1185">Reference proteome</keyword>